<dbReference type="NCBIfam" id="NF002882">
    <property type="entry name" value="PRK03348.1"/>
    <property type="match status" value="1"/>
</dbReference>
<reference evidence="7" key="1">
    <citation type="submission" date="2022-10" db="EMBL/GenBank/DDBJ databases">
        <title>Rhodococcus sp.75.</title>
        <authorList>
            <person name="Sun M."/>
        </authorList>
    </citation>
    <scope>NUCLEOTIDE SEQUENCE</scope>
    <source>
        <strain evidence="7">75</strain>
    </source>
</reference>
<dbReference type="HAMAP" id="MF_01113">
    <property type="entry name" value="DNApol_IV"/>
    <property type="match status" value="1"/>
</dbReference>
<protein>
    <recommendedName>
        <fullName evidence="4">DNA polymerase IV</fullName>
        <shortName evidence="4">Pol IV</shortName>
        <ecNumber evidence="4">2.7.7.7</ecNumber>
    </recommendedName>
</protein>
<keyword evidence="4" id="KW-0235">DNA replication</keyword>
<dbReference type="GO" id="GO:0003887">
    <property type="term" value="F:DNA-directed DNA polymerase activity"/>
    <property type="evidence" value="ECO:0007669"/>
    <property type="project" value="UniProtKB-EC"/>
</dbReference>
<dbReference type="Gene3D" id="1.10.150.20">
    <property type="entry name" value="5' to 3' exonuclease, C-terminal subdomain"/>
    <property type="match status" value="1"/>
</dbReference>
<dbReference type="InterPro" id="IPR024728">
    <property type="entry name" value="PolY_HhH_motif"/>
</dbReference>
<dbReference type="RefSeq" id="WP_265384372.1">
    <property type="nucleotide sequence ID" value="NZ_CP110615.1"/>
</dbReference>
<dbReference type="Gene3D" id="3.30.1490.100">
    <property type="entry name" value="DNA polymerase, Y-family, little finger domain"/>
    <property type="match status" value="1"/>
</dbReference>
<comment type="function">
    <text evidence="2 4">Poorly processive, error-prone DNA polymerase involved in untargeted mutagenesis. Copies undamaged DNA at stalled replication forks, which arise in vivo from mismatched or misaligned primer ends. These misaligned primers can be extended by PolIV. Exhibits no 3'-5' exonuclease (proofreading) activity. May be involved in translesional synthesis, in conjunction with the beta clamp from PolIII.</text>
</comment>
<keyword evidence="4" id="KW-0515">Mutator protein</keyword>
<accession>A0ABY6P415</accession>
<comment type="similarity">
    <text evidence="1 4">Belongs to the DNA polymerase type-Y family.</text>
</comment>
<evidence type="ECO:0000313" key="7">
    <source>
        <dbReference type="EMBL" id="UZJ26268.1"/>
    </source>
</evidence>
<dbReference type="InterPro" id="IPR036775">
    <property type="entry name" value="DNA_pol_Y-fam_lit_finger_sf"/>
</dbReference>
<dbReference type="PANTHER" id="PTHR11076:SF33">
    <property type="entry name" value="DNA POLYMERASE KAPPA"/>
    <property type="match status" value="1"/>
</dbReference>
<evidence type="ECO:0000256" key="2">
    <source>
        <dbReference type="ARBA" id="ARBA00025589"/>
    </source>
</evidence>
<sequence>MLHVDADAFFASVEQRQKPSLASSPVIVGGLGGRGVVATASYEARRFGVGSAMPMATARRRCPQGVFVHPRMEAYRAHSVAIMAVLQRFTDVLEQVSVDEAYLEVGGADHGVHELVSAVAAAVLHETGLRVSVGAGASKLVAKLASTAAKPRGVLVVTRDAEQSFLDALPVTALPGVGPVAAARLTELGIDTVAAVRAQPVRTLERLLGTAGGTSVREMAHGRDARVVTPWRGPKSVSAEQTLEFDTPASQLGPVLDRVLVAAHARLLQAGVGARTVTVRLKDTDFAVVGRAVTVPQATSELGLLRGAAVRALAAVVAATGLDAEEESGAGARLLGVHLGGLSPQEQLSLLPAATPSPARGLPVEPAEGDGAERSPTSSSAPTWRAGADVVHDELGRGWVVRELDAHRAPSGVPEVVVRFEVTGDRSARQRRLPATDPGLHAAEPEPVRALR</sequence>
<organism evidence="7 8">
    <name type="scientific">Rhodococcus antarcticus</name>
    <dbReference type="NCBI Taxonomy" id="2987751"/>
    <lineage>
        <taxon>Bacteria</taxon>
        <taxon>Bacillati</taxon>
        <taxon>Actinomycetota</taxon>
        <taxon>Actinomycetes</taxon>
        <taxon>Mycobacteriales</taxon>
        <taxon>Nocardiaceae</taxon>
        <taxon>Rhodococcus</taxon>
    </lineage>
</organism>
<feature type="active site" evidence="4">
    <location>
        <position position="100"/>
    </location>
</feature>
<dbReference type="InterPro" id="IPR043128">
    <property type="entry name" value="Rev_trsase/Diguanyl_cyclase"/>
</dbReference>
<proteinExistence type="inferred from homology"/>
<comment type="subcellular location">
    <subcellularLocation>
        <location evidence="4">Cytoplasm</location>
    </subcellularLocation>
</comment>
<feature type="region of interest" description="Disordered" evidence="5">
    <location>
        <begin position="423"/>
        <end position="452"/>
    </location>
</feature>
<evidence type="ECO:0000259" key="6">
    <source>
        <dbReference type="PROSITE" id="PS50173"/>
    </source>
</evidence>
<evidence type="ECO:0000256" key="4">
    <source>
        <dbReference type="HAMAP-Rule" id="MF_01113"/>
    </source>
</evidence>
<keyword evidence="4 7" id="KW-0548">Nucleotidyltransferase</keyword>
<keyword evidence="4" id="KW-0227">DNA damage</keyword>
<dbReference type="Pfam" id="PF11798">
    <property type="entry name" value="IMS_HHH"/>
    <property type="match status" value="1"/>
</dbReference>
<feature type="region of interest" description="Disordered" evidence="5">
    <location>
        <begin position="353"/>
        <end position="386"/>
    </location>
</feature>
<dbReference type="Pfam" id="PF11799">
    <property type="entry name" value="IMS_C"/>
    <property type="match status" value="1"/>
</dbReference>
<keyword evidence="4" id="KW-0238">DNA-binding</keyword>
<dbReference type="Pfam" id="PF00817">
    <property type="entry name" value="IMS"/>
    <property type="match status" value="1"/>
</dbReference>
<dbReference type="InterPro" id="IPR043502">
    <property type="entry name" value="DNA/RNA_pol_sf"/>
</dbReference>
<dbReference type="InterPro" id="IPR022880">
    <property type="entry name" value="DNApol_IV"/>
</dbReference>
<keyword evidence="4" id="KW-0460">Magnesium</keyword>
<keyword evidence="4" id="KW-0479">Metal-binding</keyword>
<feature type="binding site" evidence="4">
    <location>
        <position position="99"/>
    </location>
    <ligand>
        <name>Mg(2+)</name>
        <dbReference type="ChEBI" id="CHEBI:18420"/>
    </ligand>
</feature>
<dbReference type="InterPro" id="IPR001126">
    <property type="entry name" value="UmuC"/>
</dbReference>
<dbReference type="EMBL" id="CP110615">
    <property type="protein sequence ID" value="UZJ26268.1"/>
    <property type="molecule type" value="Genomic_DNA"/>
</dbReference>
<feature type="binding site" evidence="4">
    <location>
        <position position="5"/>
    </location>
    <ligand>
        <name>Mg(2+)</name>
        <dbReference type="ChEBI" id="CHEBI:18420"/>
    </ligand>
</feature>
<keyword evidence="4" id="KW-0963">Cytoplasm</keyword>
<evidence type="ECO:0000313" key="8">
    <source>
        <dbReference type="Proteomes" id="UP001164965"/>
    </source>
</evidence>
<name>A0ABY6P415_9NOCA</name>
<dbReference type="SUPFAM" id="SSF100879">
    <property type="entry name" value="Lesion bypass DNA polymerase (Y-family), little finger domain"/>
    <property type="match status" value="1"/>
</dbReference>
<keyword evidence="4" id="KW-0239">DNA-directed DNA polymerase</keyword>
<evidence type="ECO:0000256" key="1">
    <source>
        <dbReference type="ARBA" id="ARBA00010945"/>
    </source>
</evidence>
<dbReference type="Gene3D" id="3.30.70.270">
    <property type="match status" value="1"/>
</dbReference>
<comment type="subunit">
    <text evidence="4">Monomer.</text>
</comment>
<comment type="cofactor">
    <cofactor evidence="4">
        <name>Mg(2+)</name>
        <dbReference type="ChEBI" id="CHEBI:18420"/>
    </cofactor>
    <text evidence="4">Binds 2 magnesium ions per subunit.</text>
</comment>
<dbReference type="NCBIfam" id="NF002677">
    <property type="entry name" value="PRK02406.1"/>
    <property type="match status" value="1"/>
</dbReference>
<evidence type="ECO:0000256" key="5">
    <source>
        <dbReference type="SAM" id="MobiDB-lite"/>
    </source>
</evidence>
<dbReference type="Proteomes" id="UP001164965">
    <property type="component" value="Chromosome"/>
</dbReference>
<comment type="catalytic activity">
    <reaction evidence="3 4">
        <text>DNA(n) + a 2'-deoxyribonucleoside 5'-triphosphate = DNA(n+1) + diphosphate</text>
        <dbReference type="Rhea" id="RHEA:22508"/>
        <dbReference type="Rhea" id="RHEA-COMP:17339"/>
        <dbReference type="Rhea" id="RHEA-COMP:17340"/>
        <dbReference type="ChEBI" id="CHEBI:33019"/>
        <dbReference type="ChEBI" id="CHEBI:61560"/>
        <dbReference type="ChEBI" id="CHEBI:173112"/>
        <dbReference type="EC" id="2.7.7.7"/>
    </reaction>
</comment>
<dbReference type="InterPro" id="IPR017961">
    <property type="entry name" value="DNA_pol_Y-fam_little_finger"/>
</dbReference>
<gene>
    <name evidence="4" type="primary">dinB</name>
    <name evidence="7" type="ORF">RHODO2019_07650</name>
</gene>
<dbReference type="Gene3D" id="3.40.1170.60">
    <property type="match status" value="1"/>
</dbReference>
<dbReference type="PROSITE" id="PS50173">
    <property type="entry name" value="UMUC"/>
    <property type="match status" value="1"/>
</dbReference>
<keyword evidence="4" id="KW-0234">DNA repair</keyword>
<dbReference type="CDD" id="cd03586">
    <property type="entry name" value="PolY_Pol_IV_kappa"/>
    <property type="match status" value="1"/>
</dbReference>
<keyword evidence="4 7" id="KW-0808">Transferase</keyword>
<evidence type="ECO:0000256" key="3">
    <source>
        <dbReference type="ARBA" id="ARBA00049244"/>
    </source>
</evidence>
<feature type="compositionally biased region" description="Basic and acidic residues" evidence="5">
    <location>
        <begin position="443"/>
        <end position="452"/>
    </location>
</feature>
<dbReference type="InterPro" id="IPR050116">
    <property type="entry name" value="DNA_polymerase-Y"/>
</dbReference>
<dbReference type="PANTHER" id="PTHR11076">
    <property type="entry name" value="DNA REPAIR POLYMERASE UMUC / TRANSFERASE FAMILY MEMBER"/>
    <property type="match status" value="1"/>
</dbReference>
<dbReference type="EC" id="2.7.7.7" evidence="4"/>
<keyword evidence="8" id="KW-1185">Reference proteome</keyword>
<feature type="domain" description="UmuC" evidence="6">
    <location>
        <begin position="1"/>
        <end position="178"/>
    </location>
</feature>
<feature type="site" description="Substrate discrimination" evidence="4">
    <location>
        <position position="10"/>
    </location>
</feature>
<dbReference type="SUPFAM" id="SSF56672">
    <property type="entry name" value="DNA/RNA polymerases"/>
    <property type="match status" value="1"/>
</dbReference>